<feature type="transmembrane region" description="Helical" evidence="7">
    <location>
        <begin position="34"/>
        <end position="50"/>
    </location>
</feature>
<evidence type="ECO:0000256" key="7">
    <source>
        <dbReference type="SAM" id="Phobius"/>
    </source>
</evidence>
<dbReference type="InterPro" id="IPR007353">
    <property type="entry name" value="DUF421"/>
</dbReference>
<evidence type="ECO:0000259" key="9">
    <source>
        <dbReference type="Pfam" id="PF20730"/>
    </source>
</evidence>
<evidence type="ECO:0000259" key="8">
    <source>
        <dbReference type="Pfam" id="PF04239"/>
    </source>
</evidence>
<keyword evidence="3" id="KW-1003">Cell membrane</keyword>
<evidence type="ECO:0000256" key="3">
    <source>
        <dbReference type="ARBA" id="ARBA00022475"/>
    </source>
</evidence>
<dbReference type="PANTHER" id="PTHR34582">
    <property type="entry name" value="UPF0702 TRANSMEMBRANE PROTEIN YCAP"/>
    <property type="match status" value="1"/>
</dbReference>
<dbReference type="RefSeq" id="WP_268110688.1">
    <property type="nucleotide sequence ID" value="NZ_JAPPUX010000001.1"/>
</dbReference>
<dbReference type="Proteomes" id="UP001074726">
    <property type="component" value="Unassembled WGS sequence"/>
</dbReference>
<evidence type="ECO:0000256" key="2">
    <source>
        <dbReference type="ARBA" id="ARBA00006448"/>
    </source>
</evidence>
<name>A0ABT4C9D3_9ACTN</name>
<evidence type="ECO:0000256" key="1">
    <source>
        <dbReference type="ARBA" id="ARBA00004651"/>
    </source>
</evidence>
<comment type="subcellular location">
    <subcellularLocation>
        <location evidence="1">Cell membrane</location>
        <topology evidence="1">Multi-pass membrane protein</topology>
    </subcellularLocation>
</comment>
<evidence type="ECO:0000313" key="10">
    <source>
        <dbReference type="EMBL" id="MCY4725570.1"/>
    </source>
</evidence>
<comment type="similarity">
    <text evidence="2">Belongs to the UPF0702 family.</text>
</comment>
<feature type="transmembrane region" description="Helical" evidence="7">
    <location>
        <begin position="56"/>
        <end position="77"/>
    </location>
</feature>
<organism evidence="10 11">
    <name type="scientific">Nocardioides pini</name>
    <dbReference type="NCBI Taxonomy" id="2975053"/>
    <lineage>
        <taxon>Bacteria</taxon>
        <taxon>Bacillati</taxon>
        <taxon>Actinomycetota</taxon>
        <taxon>Actinomycetes</taxon>
        <taxon>Propionibacteriales</taxon>
        <taxon>Nocardioidaceae</taxon>
        <taxon>Nocardioides</taxon>
    </lineage>
</organism>
<comment type="caution">
    <text evidence="10">The sequence shown here is derived from an EMBL/GenBank/DDBJ whole genome shotgun (WGS) entry which is preliminary data.</text>
</comment>
<evidence type="ECO:0000256" key="5">
    <source>
        <dbReference type="ARBA" id="ARBA00022989"/>
    </source>
</evidence>
<dbReference type="Gene3D" id="3.30.240.20">
    <property type="entry name" value="bsu07140 like domains"/>
    <property type="match status" value="1"/>
</dbReference>
<keyword evidence="11" id="KW-1185">Reference proteome</keyword>
<dbReference type="Pfam" id="PF20730">
    <property type="entry name" value="YetF_N"/>
    <property type="match status" value="1"/>
</dbReference>
<dbReference type="PANTHER" id="PTHR34582:SF6">
    <property type="entry name" value="UPF0702 TRANSMEMBRANE PROTEIN YCAP"/>
    <property type="match status" value="1"/>
</dbReference>
<keyword evidence="4 7" id="KW-0812">Transmembrane</keyword>
<dbReference type="Pfam" id="PF04239">
    <property type="entry name" value="DUF421"/>
    <property type="match status" value="1"/>
</dbReference>
<feature type="transmembrane region" description="Helical" evidence="7">
    <location>
        <begin position="6"/>
        <end position="22"/>
    </location>
</feature>
<sequence length="148" mass="16370">MLTVVYAFGVFWLLWAVLRVMGKRELYEMSPFDLAILFVIGDLIAEAGIAEDTSFAGAATAVATFALLTIALSWVSFRFPNLEKILDGSPTVIVRDGTPDKEAMRRERITIYDLNEAARGNGIRDIGDIELALLEPDGSFSFFARESE</sequence>
<evidence type="ECO:0000256" key="6">
    <source>
        <dbReference type="ARBA" id="ARBA00023136"/>
    </source>
</evidence>
<reference evidence="10" key="1">
    <citation type="submission" date="2022-08" db="EMBL/GenBank/DDBJ databases">
        <title>Genome sequencing of Nocardioides sp. STR2.</title>
        <authorList>
            <person name="So Y."/>
        </authorList>
    </citation>
    <scope>NUCLEOTIDE SEQUENCE</scope>
    <source>
        <strain evidence="10">STR2</strain>
    </source>
</reference>
<feature type="domain" description="YetF C-terminal" evidence="8">
    <location>
        <begin position="79"/>
        <end position="146"/>
    </location>
</feature>
<protein>
    <submittedName>
        <fullName evidence="10">DUF421 domain-containing protein</fullName>
    </submittedName>
</protein>
<proteinExistence type="inferred from homology"/>
<dbReference type="InterPro" id="IPR048454">
    <property type="entry name" value="YetF_N"/>
</dbReference>
<keyword evidence="5 7" id="KW-1133">Transmembrane helix</keyword>
<evidence type="ECO:0000313" key="11">
    <source>
        <dbReference type="Proteomes" id="UP001074726"/>
    </source>
</evidence>
<evidence type="ECO:0000256" key="4">
    <source>
        <dbReference type="ARBA" id="ARBA00022692"/>
    </source>
</evidence>
<accession>A0ABT4C9D3</accession>
<keyword evidence="6 7" id="KW-0472">Membrane</keyword>
<feature type="domain" description="YetF-like N-terminal transmembrane" evidence="9">
    <location>
        <begin position="11"/>
        <end position="74"/>
    </location>
</feature>
<gene>
    <name evidence="10" type="ORF">NYO98_04705</name>
</gene>
<dbReference type="EMBL" id="JAPPUX010000001">
    <property type="protein sequence ID" value="MCY4725570.1"/>
    <property type="molecule type" value="Genomic_DNA"/>
</dbReference>
<dbReference type="InterPro" id="IPR023090">
    <property type="entry name" value="UPF0702_alpha/beta_dom_sf"/>
</dbReference>